<keyword evidence="1" id="KW-0812">Transmembrane</keyword>
<evidence type="ECO:0000256" key="1">
    <source>
        <dbReference type="SAM" id="Phobius"/>
    </source>
</evidence>
<keyword evidence="1" id="KW-0472">Membrane</keyword>
<reference evidence="3" key="1">
    <citation type="submission" date="2018-10" db="EMBL/GenBank/DDBJ databases">
        <authorList>
            <consortium name="NARMS: The National Antimicrobial Resistance Monitoring System"/>
        </authorList>
    </citation>
    <scope>NUCLEOTIDE SEQUENCE [LARGE SCALE GENOMIC DNA]</scope>
    <source>
        <strain evidence="3">CVM N17EC0388</strain>
    </source>
</reference>
<gene>
    <name evidence="3" type="ORF">D9F05_01580</name>
</gene>
<evidence type="ECO:0000259" key="2">
    <source>
        <dbReference type="Pfam" id="PF20693"/>
    </source>
</evidence>
<dbReference type="InterPro" id="IPR027417">
    <property type="entry name" value="P-loop_NTPase"/>
</dbReference>
<name>A0A3L0VSV7_ECOLX</name>
<keyword evidence="3" id="KW-0547">Nucleotide-binding</keyword>
<dbReference type="GO" id="GO:0005524">
    <property type="term" value="F:ATP binding"/>
    <property type="evidence" value="ECO:0007669"/>
    <property type="project" value="UniProtKB-KW"/>
</dbReference>
<proteinExistence type="predicted"/>
<dbReference type="Pfam" id="PF20693">
    <property type="entry name" value="YobI-ATPase"/>
    <property type="match status" value="1"/>
</dbReference>
<dbReference type="EMBL" id="RNRV01000002">
    <property type="protein sequence ID" value="MHO03080.1"/>
    <property type="molecule type" value="Genomic_DNA"/>
</dbReference>
<feature type="transmembrane region" description="Helical" evidence="1">
    <location>
        <begin position="186"/>
        <end position="208"/>
    </location>
</feature>
<organism evidence="3">
    <name type="scientific">Escherichia coli</name>
    <dbReference type="NCBI Taxonomy" id="562"/>
    <lineage>
        <taxon>Bacteria</taxon>
        <taxon>Pseudomonadati</taxon>
        <taxon>Pseudomonadota</taxon>
        <taxon>Gammaproteobacteria</taxon>
        <taxon>Enterobacterales</taxon>
        <taxon>Enterobacteriaceae</taxon>
        <taxon>Escherichia</taxon>
    </lineage>
</organism>
<protein>
    <submittedName>
        <fullName evidence="3">ATP-binding protein</fullName>
    </submittedName>
</protein>
<feature type="domain" description="YobI-like P-loop NTPase" evidence="2">
    <location>
        <begin position="51"/>
        <end position="410"/>
    </location>
</feature>
<evidence type="ECO:0000313" key="3">
    <source>
        <dbReference type="EMBL" id="MHO03080.1"/>
    </source>
</evidence>
<comment type="caution">
    <text evidence="3">The sequence shown here is derived from an EMBL/GenBank/DDBJ whole genome shotgun (WGS) entry which is preliminary data.</text>
</comment>
<dbReference type="AlphaFoldDB" id="A0A3L0VSV7"/>
<feature type="transmembrane region" description="Helical" evidence="1">
    <location>
        <begin position="146"/>
        <end position="166"/>
    </location>
</feature>
<keyword evidence="3" id="KW-0067">ATP-binding</keyword>
<dbReference type="SUPFAM" id="SSF52540">
    <property type="entry name" value="P-loop containing nucleoside triphosphate hydrolases"/>
    <property type="match status" value="1"/>
</dbReference>
<dbReference type="InterPro" id="IPR048428">
    <property type="entry name" value="YobI-NTPase"/>
</dbReference>
<keyword evidence="1" id="KW-1133">Transmembrane helix</keyword>
<sequence>MIKTITSLTRRLANRLDSVVSWLESKDSSANTPSKFVDLAPTDEADKTGVYSEAILFATNNTKVSNIALTGPYGSGKSSIIQSFLLKYRRPALHISLASFVPETDSEGGKVSRQEIERSILQQMLYGADANRLPLSRFKRIQSPSALAIFKSLFIMLGIFSLWYVIHQREYIISGTYFTPFEISNGINIAIFTLAVVFFWGALHHFYVASFGLSLKSISLKDIEIKPACDDQTSILNRHLDEIVYFFQSTNYDLVIIEDLDRFDNADIFVTLREINSLVNENAGVKRTIRFLYALRDDMFVNTDRTKFFEFIIPVIPIINTSNSIDMVLAQGKRLALDERLDRQFLREVSRYLNDLRLIQNIFNEFAIYVANLETDGENLLDANKLLAILIYKNVYPRDFEQLHRGTGILTEILNQKEQLIESGEATYRAEITGIEKQLEFFERQTPSNLRELRQIYAMALVEKLPTNVIAISVSYNRQPLIELPQLVNNDVFEQIIDASLIYYHYSYNHSPQPIDISKLQTEVDSERSYQQRKVEIERKAIDIKNKSLRRIHDLKSKIATLRTTKLNELLRLNAERVQGLFDNFRENGELARFLILEGHLDDTYYQYTSLFHSGRLSPNDNKFLIQIRAFVTPDPRFPIDNPHEVIAAMRDEDFRQNYVLNVKLVDSLLSDRGRYFVQLRKFFNFISSELESCEGFFDSYYTSGRDIAGLLSGLVNAWKGLVPTIMASPNNISHVTQLVSNLPESQLEELAKSFEELPVFVSENLPEILINSPELAPEPLVCLGFEVKNLAAIKEHSEIVRTMFEKGHFELTIANLEYIYQTILGENDLEQLRERNFTAIRSKNNTALMKRIERDFDRYLHDILVVLEGNSKEDAPAILAVMHHEGLDQDDLLKFLERQTTLLPTLADVPERLHATLFKLGLIEPIWLNCLAFIEGEGFEAQSLIEYLDRGAVRTAILRNPIPSDSDSLRLRSFLFNAGTLSDSAYREYAHALPKPFTEPPEGFESAKLRILIEEGKITFSNESFDALADNNELQIAFVAANIGTYLKEPDKFTLGDDFRENLLRADIDNVAKLGIIKLMNLEAFVDLPERSALIGPIINNADANLSNVNGSVAQSLVINSMPVATQISLFNKYNSLMTDDEVRFVLANLPKPFSEIKVGYNTPVLKKTPENQALVIWLGSRKIISSWSESRVFTDEIRVNLYRR</sequence>
<accession>A0A3L0VSV7</accession>